<dbReference type="CDD" id="cd00130">
    <property type="entry name" value="PAS"/>
    <property type="match status" value="1"/>
</dbReference>
<comment type="catalytic activity">
    <reaction evidence="1">
        <text>ATP + protein L-histidine = ADP + protein N-phospho-L-histidine.</text>
        <dbReference type="EC" id="2.7.13.3"/>
    </reaction>
</comment>
<dbReference type="SUPFAM" id="SSF55785">
    <property type="entry name" value="PYP-like sensor domain (PAS domain)"/>
    <property type="match status" value="1"/>
</dbReference>
<dbReference type="Proteomes" id="UP001501627">
    <property type="component" value="Unassembled WGS sequence"/>
</dbReference>
<accession>A0ABP7QT10</accession>
<keyword evidence="9" id="KW-0812">Transmembrane</keyword>
<dbReference type="EC" id="2.7.13.3" evidence="2"/>
<sequence length="685" mass="75308">MSGWSQAGAQLLQRLPLQLRRRIVHLQRWLLWAALVVLVVAMLVLQLWLTGRYEASAVQDRIERDDANAAADMRAALGHNLQSLQALQAHAPDPLQWQVRAADLLELRRELVSITWRDAQLKLHMQVESPYRAPQRGADPPPSTEAPSAVAFACANALRQQSPSYADSYFQPMPGGLGEELLPVCLPQVEHGRVKGYVVAVYSLQSMLAELVERSLKQTRELSFTEVDGTRLAIVAAQRRGTRAFTAQQLLSLPGVTLVLRMDGWHQPPSVYPNVLTALVTVMSIALVSVVVVLVRDNRRRLHAERELGEALALRKAMENAQITGLRVRDLQGRITYVNPAFCAMVGYDEQELLGSSSPAVYWPPDRFEEYLQHHAELAAQGTAAPREGYEAQFERKDGTRFAVMIYEAPLLNTKGVQTGWMGAFVDISEQRRVEATSRLAQERLQATARLTAMGEMASLISHELNQPLAAISSYAHGSLNLLQSAGAAPLPAADRSDLDTGLQRIAEQAERAGRVIKSVHAFVRRRSQERSSVTAQALVDAVLPLIRLQAASGAVRLTIDIAPGLPPMLCDVTMVEQVLLNLARNAIQAMAESHAPQRELVLAVRLARGPGMRRWLQWAVRDTGPGIRDEVAAQLFTPLFTTRAEGMGLGLSLCRTVIEQHGGVLDFHARPGGGTAFVFTLPAQ</sequence>
<evidence type="ECO:0000256" key="7">
    <source>
        <dbReference type="ARBA" id="ARBA00022840"/>
    </source>
</evidence>
<dbReference type="PROSITE" id="PS50112">
    <property type="entry name" value="PAS"/>
    <property type="match status" value="1"/>
</dbReference>
<dbReference type="RefSeq" id="WP_103044147.1">
    <property type="nucleotide sequence ID" value="NZ_BAABBP010000005.1"/>
</dbReference>
<dbReference type="SMART" id="SM00387">
    <property type="entry name" value="HATPase_c"/>
    <property type="match status" value="1"/>
</dbReference>
<dbReference type="Pfam" id="PF02518">
    <property type="entry name" value="HATPase_c"/>
    <property type="match status" value="1"/>
</dbReference>
<dbReference type="InterPro" id="IPR035965">
    <property type="entry name" value="PAS-like_dom_sf"/>
</dbReference>
<dbReference type="Gene3D" id="1.10.287.130">
    <property type="match status" value="1"/>
</dbReference>
<dbReference type="NCBIfam" id="TIGR00229">
    <property type="entry name" value="sensory_box"/>
    <property type="match status" value="1"/>
</dbReference>
<keyword evidence="6" id="KW-0418">Kinase</keyword>
<feature type="transmembrane region" description="Helical" evidence="9">
    <location>
        <begin position="275"/>
        <end position="295"/>
    </location>
</feature>
<name>A0ABP7QT10_9BURK</name>
<dbReference type="InterPro" id="IPR005467">
    <property type="entry name" value="His_kinase_dom"/>
</dbReference>
<evidence type="ECO:0000313" key="14">
    <source>
        <dbReference type="Proteomes" id="UP001501627"/>
    </source>
</evidence>
<dbReference type="InterPro" id="IPR003594">
    <property type="entry name" value="HATPase_dom"/>
</dbReference>
<dbReference type="SUPFAM" id="SSF55874">
    <property type="entry name" value="ATPase domain of HSP90 chaperone/DNA topoisomerase II/histidine kinase"/>
    <property type="match status" value="1"/>
</dbReference>
<dbReference type="EMBL" id="BAABBP010000005">
    <property type="protein sequence ID" value="GAA3987684.1"/>
    <property type="molecule type" value="Genomic_DNA"/>
</dbReference>
<dbReference type="InterPro" id="IPR000700">
    <property type="entry name" value="PAS-assoc_C"/>
</dbReference>
<feature type="domain" description="PAC" evidence="12">
    <location>
        <begin position="388"/>
        <end position="440"/>
    </location>
</feature>
<evidence type="ECO:0000256" key="8">
    <source>
        <dbReference type="ARBA" id="ARBA00023012"/>
    </source>
</evidence>
<protein>
    <recommendedName>
        <fullName evidence="2">histidine kinase</fullName>
        <ecNumber evidence="2">2.7.13.3</ecNumber>
    </recommendedName>
</protein>
<dbReference type="InterPro" id="IPR013767">
    <property type="entry name" value="PAS_fold"/>
</dbReference>
<comment type="caution">
    <text evidence="13">The sequence shown here is derived from an EMBL/GenBank/DDBJ whole genome shotgun (WGS) entry which is preliminary data.</text>
</comment>
<evidence type="ECO:0000259" key="10">
    <source>
        <dbReference type="PROSITE" id="PS50109"/>
    </source>
</evidence>
<dbReference type="Pfam" id="PF00989">
    <property type="entry name" value="PAS"/>
    <property type="match status" value="1"/>
</dbReference>
<keyword evidence="9" id="KW-0472">Membrane</keyword>
<proteinExistence type="predicted"/>
<evidence type="ECO:0000256" key="3">
    <source>
        <dbReference type="ARBA" id="ARBA00022553"/>
    </source>
</evidence>
<gene>
    <name evidence="13" type="ORF">GCM10022279_08360</name>
</gene>
<evidence type="ECO:0000313" key="13">
    <source>
        <dbReference type="EMBL" id="GAA3987684.1"/>
    </source>
</evidence>
<dbReference type="PANTHER" id="PTHR43065:SF10">
    <property type="entry name" value="PEROXIDE STRESS-ACTIVATED HISTIDINE KINASE MAK3"/>
    <property type="match status" value="1"/>
</dbReference>
<feature type="domain" description="Histidine kinase" evidence="10">
    <location>
        <begin position="460"/>
        <end position="685"/>
    </location>
</feature>
<dbReference type="InterPro" id="IPR000014">
    <property type="entry name" value="PAS"/>
</dbReference>
<dbReference type="SMART" id="SM00091">
    <property type="entry name" value="PAS"/>
    <property type="match status" value="1"/>
</dbReference>
<dbReference type="Gene3D" id="3.30.565.10">
    <property type="entry name" value="Histidine kinase-like ATPase, C-terminal domain"/>
    <property type="match status" value="1"/>
</dbReference>
<dbReference type="InterPro" id="IPR036890">
    <property type="entry name" value="HATPase_C_sf"/>
</dbReference>
<feature type="domain" description="PAS" evidence="11">
    <location>
        <begin position="310"/>
        <end position="357"/>
    </location>
</feature>
<dbReference type="PRINTS" id="PR00344">
    <property type="entry name" value="BCTRLSENSOR"/>
</dbReference>
<evidence type="ECO:0000259" key="12">
    <source>
        <dbReference type="PROSITE" id="PS50113"/>
    </source>
</evidence>
<dbReference type="Gene3D" id="3.30.450.20">
    <property type="entry name" value="PAS domain"/>
    <property type="match status" value="1"/>
</dbReference>
<dbReference type="Pfam" id="PF00512">
    <property type="entry name" value="HisKA"/>
    <property type="match status" value="1"/>
</dbReference>
<dbReference type="InterPro" id="IPR004358">
    <property type="entry name" value="Sig_transdc_His_kin-like_C"/>
</dbReference>
<feature type="transmembrane region" description="Helical" evidence="9">
    <location>
        <begin position="29"/>
        <end position="49"/>
    </location>
</feature>
<evidence type="ECO:0000256" key="9">
    <source>
        <dbReference type="SAM" id="Phobius"/>
    </source>
</evidence>
<dbReference type="PANTHER" id="PTHR43065">
    <property type="entry name" value="SENSOR HISTIDINE KINASE"/>
    <property type="match status" value="1"/>
</dbReference>
<dbReference type="InterPro" id="IPR036097">
    <property type="entry name" value="HisK_dim/P_sf"/>
</dbReference>
<evidence type="ECO:0000259" key="11">
    <source>
        <dbReference type="PROSITE" id="PS50112"/>
    </source>
</evidence>
<dbReference type="InterPro" id="IPR003661">
    <property type="entry name" value="HisK_dim/P_dom"/>
</dbReference>
<evidence type="ECO:0000256" key="5">
    <source>
        <dbReference type="ARBA" id="ARBA00022741"/>
    </source>
</evidence>
<keyword evidence="14" id="KW-1185">Reference proteome</keyword>
<keyword evidence="8" id="KW-0902">Two-component regulatory system</keyword>
<evidence type="ECO:0000256" key="6">
    <source>
        <dbReference type="ARBA" id="ARBA00022777"/>
    </source>
</evidence>
<keyword evidence="4" id="KW-0808">Transferase</keyword>
<dbReference type="CDD" id="cd00082">
    <property type="entry name" value="HisKA"/>
    <property type="match status" value="1"/>
</dbReference>
<evidence type="ECO:0000256" key="2">
    <source>
        <dbReference type="ARBA" id="ARBA00012438"/>
    </source>
</evidence>
<evidence type="ECO:0000256" key="4">
    <source>
        <dbReference type="ARBA" id="ARBA00022679"/>
    </source>
</evidence>
<organism evidence="13 14">
    <name type="scientific">Comamonas faecalis</name>
    <dbReference type="NCBI Taxonomy" id="1387849"/>
    <lineage>
        <taxon>Bacteria</taxon>
        <taxon>Pseudomonadati</taxon>
        <taxon>Pseudomonadota</taxon>
        <taxon>Betaproteobacteria</taxon>
        <taxon>Burkholderiales</taxon>
        <taxon>Comamonadaceae</taxon>
        <taxon>Comamonas</taxon>
    </lineage>
</organism>
<keyword evidence="5" id="KW-0547">Nucleotide-binding</keyword>
<dbReference type="SUPFAM" id="SSF47384">
    <property type="entry name" value="Homodimeric domain of signal transducing histidine kinase"/>
    <property type="match status" value="1"/>
</dbReference>
<keyword evidence="9" id="KW-1133">Transmembrane helix</keyword>
<keyword evidence="3" id="KW-0597">Phosphoprotein</keyword>
<dbReference type="PROSITE" id="PS50113">
    <property type="entry name" value="PAC"/>
    <property type="match status" value="1"/>
</dbReference>
<keyword evidence="7" id="KW-0067">ATP-binding</keyword>
<reference evidence="14" key="1">
    <citation type="journal article" date="2019" name="Int. J. Syst. Evol. Microbiol.">
        <title>The Global Catalogue of Microorganisms (GCM) 10K type strain sequencing project: providing services to taxonomists for standard genome sequencing and annotation.</title>
        <authorList>
            <consortium name="The Broad Institute Genomics Platform"/>
            <consortium name="The Broad Institute Genome Sequencing Center for Infectious Disease"/>
            <person name="Wu L."/>
            <person name="Ma J."/>
        </authorList>
    </citation>
    <scope>NUCLEOTIDE SEQUENCE [LARGE SCALE GENOMIC DNA]</scope>
    <source>
        <strain evidence="14">JCM 17561</strain>
    </source>
</reference>
<evidence type="ECO:0000256" key="1">
    <source>
        <dbReference type="ARBA" id="ARBA00000085"/>
    </source>
</evidence>
<dbReference type="SMART" id="SM00388">
    <property type="entry name" value="HisKA"/>
    <property type="match status" value="1"/>
</dbReference>
<dbReference type="PROSITE" id="PS50109">
    <property type="entry name" value="HIS_KIN"/>
    <property type="match status" value="1"/>
</dbReference>